<dbReference type="AlphaFoldDB" id="A0A5B9VWD4"/>
<reference evidence="2 3" key="1">
    <citation type="submission" date="2019-08" db="EMBL/GenBank/DDBJ databases">
        <title>Deep-cultivation of Planctomycetes and their phenomic and genomic characterization uncovers novel biology.</title>
        <authorList>
            <person name="Wiegand S."/>
            <person name="Jogler M."/>
            <person name="Boedeker C."/>
            <person name="Pinto D."/>
            <person name="Vollmers J."/>
            <person name="Rivas-Marin E."/>
            <person name="Kohn T."/>
            <person name="Peeters S.H."/>
            <person name="Heuer A."/>
            <person name="Rast P."/>
            <person name="Oberbeckmann S."/>
            <person name="Bunk B."/>
            <person name="Jeske O."/>
            <person name="Meyerdierks A."/>
            <person name="Storesund J.E."/>
            <person name="Kallscheuer N."/>
            <person name="Luecker S."/>
            <person name="Lage O.M."/>
            <person name="Pohl T."/>
            <person name="Merkel B.J."/>
            <person name="Hornburger P."/>
            <person name="Mueller R.-W."/>
            <person name="Bruemmer F."/>
            <person name="Labrenz M."/>
            <person name="Spormann A.M."/>
            <person name="Op den Camp H."/>
            <person name="Overmann J."/>
            <person name="Amann R."/>
            <person name="Jetten M.S.M."/>
            <person name="Mascher T."/>
            <person name="Medema M.H."/>
            <person name="Devos D.P."/>
            <person name="Kaster A.-K."/>
            <person name="Ovreas L."/>
            <person name="Rohde M."/>
            <person name="Galperin M.Y."/>
            <person name="Jogler C."/>
        </authorList>
    </citation>
    <scope>NUCLEOTIDE SEQUENCE [LARGE SCALE GENOMIC DNA]</scope>
    <source>
        <strain evidence="2 3">OJF2</strain>
    </source>
</reference>
<dbReference type="EMBL" id="CP042997">
    <property type="protein sequence ID" value="QEH32257.1"/>
    <property type="molecule type" value="Genomic_DNA"/>
</dbReference>
<evidence type="ECO:0000313" key="3">
    <source>
        <dbReference type="Proteomes" id="UP000324233"/>
    </source>
</evidence>
<dbReference type="Pfam" id="PF08808">
    <property type="entry name" value="RES"/>
    <property type="match status" value="1"/>
</dbReference>
<accession>A0A5B9VWD4</accession>
<dbReference type="Proteomes" id="UP000324233">
    <property type="component" value="Chromosome"/>
</dbReference>
<feature type="domain" description="RES" evidence="1">
    <location>
        <begin position="49"/>
        <end position="188"/>
    </location>
</feature>
<evidence type="ECO:0000259" key="1">
    <source>
        <dbReference type="SMART" id="SM00953"/>
    </source>
</evidence>
<protein>
    <submittedName>
        <fullName evidence="2">RES domain protein</fullName>
    </submittedName>
</protein>
<proteinExistence type="predicted"/>
<dbReference type="OrthoDB" id="282294at2"/>
<name>A0A5B9VWD4_9BACT</name>
<dbReference type="SMART" id="SM00953">
    <property type="entry name" value="RES"/>
    <property type="match status" value="1"/>
</dbReference>
<sequence>MNRKHQLSHHDDSPDLFRRLEECRSRLATDFVGICFRTAAYKRANQRDLISGRGSAIHGGRWNPPGLPTVYLSADLITATEEYLQTNRRAGLPDEAALPKVDVGVTCAMDRVLDLTRADVRRCVGISEEQILGVRVLEPTGVEVITQAIGRLAVEVCFQGLLVPSAARPGARNVVVFPGKLSKRLAIVNRERLPQRPPRLKADRKTF</sequence>
<dbReference type="RefSeq" id="WP_148591307.1">
    <property type="nucleotide sequence ID" value="NZ_CP042997.1"/>
</dbReference>
<dbReference type="KEGG" id="agv:OJF2_07260"/>
<gene>
    <name evidence="2" type="ORF">OJF2_07260</name>
</gene>
<organism evidence="2 3">
    <name type="scientific">Aquisphaera giovannonii</name>
    <dbReference type="NCBI Taxonomy" id="406548"/>
    <lineage>
        <taxon>Bacteria</taxon>
        <taxon>Pseudomonadati</taxon>
        <taxon>Planctomycetota</taxon>
        <taxon>Planctomycetia</taxon>
        <taxon>Isosphaerales</taxon>
        <taxon>Isosphaeraceae</taxon>
        <taxon>Aquisphaera</taxon>
    </lineage>
</organism>
<dbReference type="InterPro" id="IPR014914">
    <property type="entry name" value="RES_dom"/>
</dbReference>
<keyword evidence="3" id="KW-1185">Reference proteome</keyword>
<evidence type="ECO:0000313" key="2">
    <source>
        <dbReference type="EMBL" id="QEH32257.1"/>
    </source>
</evidence>